<keyword evidence="5" id="KW-1185">Reference proteome</keyword>
<feature type="domain" description="Alpha-L-rhamnosidase concanavalin-like" evidence="1">
    <location>
        <begin position="262"/>
        <end position="324"/>
    </location>
</feature>
<dbReference type="OrthoDB" id="9815108at2"/>
<evidence type="ECO:0000313" key="5">
    <source>
        <dbReference type="Proteomes" id="UP000245959"/>
    </source>
</evidence>
<dbReference type="Pfam" id="PF17389">
    <property type="entry name" value="Bac_rhamnosid6H"/>
    <property type="match status" value="1"/>
</dbReference>
<feature type="domain" description="Alpha-L-rhamnosidase six-hairpin glycosidase" evidence="2">
    <location>
        <begin position="364"/>
        <end position="615"/>
    </location>
</feature>
<organism evidence="4 5">
    <name type="scientific">Victivallis vadensis</name>
    <dbReference type="NCBI Taxonomy" id="172901"/>
    <lineage>
        <taxon>Bacteria</taxon>
        <taxon>Pseudomonadati</taxon>
        <taxon>Lentisphaerota</taxon>
        <taxon>Lentisphaeria</taxon>
        <taxon>Victivallales</taxon>
        <taxon>Victivallaceae</taxon>
        <taxon>Victivallis</taxon>
    </lineage>
</organism>
<dbReference type="PANTHER" id="PTHR34987:SF2">
    <property type="entry name" value="B, PUTATIVE (AFU_ORTHOLOGUE AFUA_7G05040)-RELATED"/>
    <property type="match status" value="1"/>
</dbReference>
<dbReference type="InterPro" id="IPR012341">
    <property type="entry name" value="6hp_glycosidase-like_sf"/>
</dbReference>
<dbReference type="Pfam" id="PF05592">
    <property type="entry name" value="Bac_rhamnosid"/>
    <property type="match status" value="1"/>
</dbReference>
<dbReference type="GeneID" id="78296169"/>
<evidence type="ECO:0000259" key="2">
    <source>
        <dbReference type="Pfam" id="PF17389"/>
    </source>
</evidence>
<evidence type="ECO:0000313" key="4">
    <source>
        <dbReference type="EMBL" id="PVY39010.1"/>
    </source>
</evidence>
<dbReference type="Pfam" id="PF17390">
    <property type="entry name" value="Bac_rhamnosid_C"/>
    <property type="match status" value="1"/>
</dbReference>
<reference evidence="4 5" key="1">
    <citation type="submission" date="2018-04" db="EMBL/GenBank/DDBJ databases">
        <title>Genomic Encyclopedia of Type Strains, Phase IV (KMG-IV): sequencing the most valuable type-strain genomes for metagenomic binning, comparative biology and taxonomic classification.</title>
        <authorList>
            <person name="Goeker M."/>
        </authorList>
    </citation>
    <scope>NUCLEOTIDE SEQUENCE [LARGE SCALE GENOMIC DNA]</scope>
    <source>
        <strain evidence="4 5">DSM 14823</strain>
    </source>
</reference>
<protein>
    <submittedName>
        <fullName evidence="4">Alpha-L-rhamnosidase-like protein</fullName>
    </submittedName>
</protein>
<dbReference type="Proteomes" id="UP000245959">
    <property type="component" value="Unassembled WGS sequence"/>
</dbReference>
<dbReference type="InterPro" id="IPR035398">
    <property type="entry name" value="Bac_rhamnosid_C"/>
</dbReference>
<dbReference type="Gene3D" id="2.60.120.260">
    <property type="entry name" value="Galactose-binding domain-like"/>
    <property type="match status" value="2"/>
</dbReference>
<dbReference type="Gene3D" id="2.60.420.10">
    <property type="entry name" value="Maltose phosphorylase, domain 3"/>
    <property type="match status" value="1"/>
</dbReference>
<feature type="domain" description="Alpha-L-rhamnosidase C-terminal" evidence="3">
    <location>
        <begin position="705"/>
        <end position="768"/>
    </location>
</feature>
<comment type="caution">
    <text evidence="4">The sequence shown here is derived from an EMBL/GenBank/DDBJ whole genome shotgun (WGS) entry which is preliminary data.</text>
</comment>
<dbReference type="Gene3D" id="1.50.10.10">
    <property type="match status" value="1"/>
</dbReference>
<gene>
    <name evidence="4" type="ORF">C8D82_12363</name>
</gene>
<dbReference type="EMBL" id="QEKH01000023">
    <property type="protein sequence ID" value="PVY39010.1"/>
    <property type="molecule type" value="Genomic_DNA"/>
</dbReference>
<dbReference type="InterPro" id="IPR008902">
    <property type="entry name" value="Rhamnosid_concanavalin"/>
</dbReference>
<dbReference type="SUPFAM" id="SSF48208">
    <property type="entry name" value="Six-hairpin glycosidases"/>
    <property type="match status" value="1"/>
</dbReference>
<dbReference type="PANTHER" id="PTHR34987">
    <property type="entry name" value="C, PUTATIVE (AFU_ORTHOLOGUE AFUA_3G02880)-RELATED"/>
    <property type="match status" value="1"/>
</dbReference>
<dbReference type="InterPro" id="IPR035396">
    <property type="entry name" value="Bac_rhamnosid6H"/>
</dbReference>
<evidence type="ECO:0000259" key="1">
    <source>
        <dbReference type="Pfam" id="PF05592"/>
    </source>
</evidence>
<sequence length="783" mass="87673">MDHLVMEPVAGFRFQADWIGPELEPGYENCYFQAVREFELDEVPESALLRIAADTSYVLWLNGLKVASGPVRGTAKLCYFDTLEVAPLLRPGRNVIAALVYSPVRENFIVAPAAPALRLEIPGVVGTGPDWKLRLAPEWKTPVPLFSLQTGFMVHRDLRLASDEWKNGVTEGWKNAAVVTDEKLCGKELKPRNVPALVETFLRPTDLLNCAAVAPGDAPSLDELPVYLNREPWEPLPPGRLQQEADGGMYRIMPDPAGKGAALVFDFDRELIGRLRVVAEAPAGTVVDIVYGEELDEGRVQSEFVRPIYRFTDRYILREGENEIGTVILERGFKVVQLVFRNFGRPVCIRSVGATGMRYPYVHRGRFHSSDAELNRIWEMCVETLESCTTDIFMDCPWRERAFWVNDLVVENRTTLAAFGSSAIHRRAFELAFSQQTPEGWVPGLCPQPENENFMLPATNLFLMTMLYDYLMASGDGGTVRRYLPCMERIIEAFERLADAGGLISAPKGYWNFFDWGFELNDYCFSNCRESMINSLYVSALQCFNETAELVGYDSGKRQEYERRQRRTAAAIEPAFLSPATGYLADPVKRGDEDTTVSSQLAHALALLAGLERERFVAALTDETLLEPEFYLHFYVFRAMIRHGRRQAGLERIRRHWGRMARTGFPTLYEAGVYQIGRASQNRSGSLCHGFGTSPLEFLQTGILGVTAVAPGFAEFSFRPALLDLTFAEGRIPTPRGNIAVRLERSGQGIEAELRIPEGCSAVLPDGSKLETGTHLVQLEDAE</sequence>
<dbReference type="RefSeq" id="WP_116884878.1">
    <property type="nucleotide sequence ID" value="NZ_CABMMC010000174.1"/>
</dbReference>
<evidence type="ECO:0000259" key="3">
    <source>
        <dbReference type="Pfam" id="PF17390"/>
    </source>
</evidence>
<accession>A0A2U1ARH7</accession>
<proteinExistence type="predicted"/>
<name>A0A2U1ARH7_9BACT</name>
<dbReference type="GO" id="GO:0005975">
    <property type="term" value="P:carbohydrate metabolic process"/>
    <property type="evidence" value="ECO:0007669"/>
    <property type="project" value="InterPro"/>
</dbReference>
<dbReference type="InterPro" id="IPR008928">
    <property type="entry name" value="6-hairpin_glycosidase_sf"/>
</dbReference>
<dbReference type="AlphaFoldDB" id="A0A2U1ARH7"/>